<evidence type="ECO:0000313" key="2">
    <source>
        <dbReference type="EMBL" id="RKO92035.1"/>
    </source>
</evidence>
<protein>
    <recommendedName>
        <fullName evidence="4">CUE domain-containing protein</fullName>
    </recommendedName>
</protein>
<dbReference type="CDD" id="cd14279">
    <property type="entry name" value="CUE"/>
    <property type="match status" value="1"/>
</dbReference>
<evidence type="ECO:0000313" key="3">
    <source>
        <dbReference type="Proteomes" id="UP000269721"/>
    </source>
</evidence>
<feature type="region of interest" description="Disordered" evidence="1">
    <location>
        <begin position="53"/>
        <end position="89"/>
    </location>
</feature>
<proteinExistence type="predicted"/>
<dbReference type="AlphaFoldDB" id="A0A4P9WJ15"/>
<dbReference type="Proteomes" id="UP000269721">
    <property type="component" value="Unassembled WGS sequence"/>
</dbReference>
<dbReference type="OrthoDB" id="545910at2759"/>
<sequence length="173" mass="18742">MPSSEAMAILFSVFDSEKSEEDLAAALEEAHGNVDLACDILLAPAPATKKRTLTDFFSPAAKRERRTTPDPPEASPPSPASAKPVRNAFDTLLREGSRSGTAAGEPSLPPKVLTAADVSAHLPCEMFVDFLPRELADALLGRLLVDARSWKSRWDVGVGRGRWGLWLSGWTRM</sequence>
<keyword evidence="3" id="KW-1185">Reference proteome</keyword>
<organism evidence="2 3">
    <name type="scientific">Blyttiomyces helicus</name>
    <dbReference type="NCBI Taxonomy" id="388810"/>
    <lineage>
        <taxon>Eukaryota</taxon>
        <taxon>Fungi</taxon>
        <taxon>Fungi incertae sedis</taxon>
        <taxon>Chytridiomycota</taxon>
        <taxon>Chytridiomycota incertae sedis</taxon>
        <taxon>Chytridiomycetes</taxon>
        <taxon>Chytridiomycetes incertae sedis</taxon>
        <taxon>Blyttiomyces</taxon>
    </lineage>
</organism>
<evidence type="ECO:0000256" key="1">
    <source>
        <dbReference type="SAM" id="MobiDB-lite"/>
    </source>
</evidence>
<accession>A0A4P9WJ15</accession>
<gene>
    <name evidence="2" type="ORF">BDK51DRAFT_44033</name>
</gene>
<name>A0A4P9WJ15_9FUNG</name>
<dbReference type="EMBL" id="KZ994801">
    <property type="protein sequence ID" value="RKO92035.1"/>
    <property type="molecule type" value="Genomic_DNA"/>
</dbReference>
<feature type="compositionally biased region" description="Pro residues" evidence="1">
    <location>
        <begin position="69"/>
        <end position="79"/>
    </location>
</feature>
<reference evidence="3" key="1">
    <citation type="journal article" date="2018" name="Nat. Microbiol.">
        <title>Leveraging single-cell genomics to expand the fungal tree of life.</title>
        <authorList>
            <person name="Ahrendt S.R."/>
            <person name="Quandt C.A."/>
            <person name="Ciobanu D."/>
            <person name="Clum A."/>
            <person name="Salamov A."/>
            <person name="Andreopoulos B."/>
            <person name="Cheng J.F."/>
            <person name="Woyke T."/>
            <person name="Pelin A."/>
            <person name="Henrissat B."/>
            <person name="Reynolds N.K."/>
            <person name="Benny G.L."/>
            <person name="Smith M.E."/>
            <person name="James T.Y."/>
            <person name="Grigoriev I.V."/>
        </authorList>
    </citation>
    <scope>NUCLEOTIDE SEQUENCE [LARGE SCALE GENOMIC DNA]</scope>
</reference>
<evidence type="ECO:0008006" key="4">
    <source>
        <dbReference type="Google" id="ProtNLM"/>
    </source>
</evidence>